<dbReference type="SUPFAM" id="SSF49478">
    <property type="entry name" value="Cna protein B-type domain"/>
    <property type="match status" value="1"/>
</dbReference>
<dbReference type="InterPro" id="IPR018247">
    <property type="entry name" value="EF_Hand_1_Ca_BS"/>
</dbReference>
<keyword evidence="3" id="KW-1185">Reference proteome</keyword>
<dbReference type="PROSITE" id="PS50093">
    <property type="entry name" value="PKD"/>
    <property type="match status" value="1"/>
</dbReference>
<dbReference type="Pfam" id="PF18911">
    <property type="entry name" value="PKD_4"/>
    <property type="match status" value="1"/>
</dbReference>
<dbReference type="InterPro" id="IPR000601">
    <property type="entry name" value="PKD_dom"/>
</dbReference>
<dbReference type="InterPro" id="IPR013783">
    <property type="entry name" value="Ig-like_fold"/>
</dbReference>
<evidence type="ECO:0000313" key="3">
    <source>
        <dbReference type="Proteomes" id="UP000288096"/>
    </source>
</evidence>
<reference evidence="3" key="1">
    <citation type="submission" date="2017-11" db="EMBL/GenBank/DDBJ databases">
        <authorList>
            <person name="Watanabe M."/>
            <person name="Kojima H."/>
        </authorList>
    </citation>
    <scope>NUCLEOTIDE SEQUENCE [LARGE SCALE GENOMIC DNA]</scope>
    <source>
        <strain evidence="3">Tokyo 01</strain>
    </source>
</reference>
<dbReference type="InterPro" id="IPR022409">
    <property type="entry name" value="PKD/Chitinase_dom"/>
</dbReference>
<protein>
    <recommendedName>
        <fullName evidence="1">PKD domain-containing protein</fullName>
    </recommendedName>
</protein>
<dbReference type="Proteomes" id="UP000288096">
    <property type="component" value="Unassembled WGS sequence"/>
</dbReference>
<dbReference type="InterPro" id="IPR035986">
    <property type="entry name" value="PKD_dom_sf"/>
</dbReference>
<dbReference type="SUPFAM" id="SSF49299">
    <property type="entry name" value="PKD domain"/>
    <property type="match status" value="1"/>
</dbReference>
<evidence type="ECO:0000313" key="2">
    <source>
        <dbReference type="EMBL" id="GBC61319.1"/>
    </source>
</evidence>
<gene>
    <name evidence="2" type="ORF">DENIS_2279</name>
</gene>
<feature type="domain" description="PKD" evidence="1">
    <location>
        <begin position="190"/>
        <end position="276"/>
    </location>
</feature>
<dbReference type="PROSITE" id="PS00018">
    <property type="entry name" value="EF_HAND_1"/>
    <property type="match status" value="1"/>
</dbReference>
<dbReference type="AlphaFoldDB" id="A0A401FWK1"/>
<organism evidence="2 3">
    <name type="scientific">Desulfonema ishimotonii</name>
    <dbReference type="NCBI Taxonomy" id="45657"/>
    <lineage>
        <taxon>Bacteria</taxon>
        <taxon>Pseudomonadati</taxon>
        <taxon>Thermodesulfobacteriota</taxon>
        <taxon>Desulfobacteria</taxon>
        <taxon>Desulfobacterales</taxon>
        <taxon>Desulfococcaceae</taxon>
        <taxon>Desulfonema</taxon>
    </lineage>
</organism>
<dbReference type="Pfam" id="PF13620">
    <property type="entry name" value="CarboxypepD_reg"/>
    <property type="match status" value="1"/>
</dbReference>
<accession>A0A401FWK1</accession>
<name>A0A401FWK1_9BACT</name>
<reference evidence="3" key="2">
    <citation type="submission" date="2019-01" db="EMBL/GenBank/DDBJ databases">
        <title>Genome sequence of Desulfonema ishimotonii strain Tokyo 01.</title>
        <authorList>
            <person name="Fukui M."/>
        </authorList>
    </citation>
    <scope>NUCLEOTIDE SEQUENCE [LARGE SCALE GENOMIC DNA]</scope>
    <source>
        <strain evidence="3">Tokyo 01</strain>
    </source>
</reference>
<dbReference type="SMART" id="SM00089">
    <property type="entry name" value="PKD"/>
    <property type="match status" value="1"/>
</dbReference>
<evidence type="ECO:0000259" key="1">
    <source>
        <dbReference type="PROSITE" id="PS50093"/>
    </source>
</evidence>
<dbReference type="EMBL" id="BEXT01000001">
    <property type="protein sequence ID" value="GBC61319.1"/>
    <property type="molecule type" value="Genomic_DNA"/>
</dbReference>
<dbReference type="Gene3D" id="2.60.40.10">
    <property type="entry name" value="Immunoglobulins"/>
    <property type="match status" value="2"/>
</dbReference>
<proteinExistence type="predicted"/>
<dbReference type="CDD" id="cd00146">
    <property type="entry name" value="PKD"/>
    <property type="match status" value="1"/>
</dbReference>
<dbReference type="RefSeq" id="WP_208022560.1">
    <property type="nucleotide sequence ID" value="NZ_BEXT01000001.1"/>
</dbReference>
<comment type="caution">
    <text evidence="2">The sequence shown here is derived from an EMBL/GenBank/DDBJ whole genome shotgun (WGS) entry which is preliminary data.</text>
</comment>
<sequence>MSNRNPLSEARSSRPPGFILARVIFYVTRPGTPEMKIGETLISTILVGAPDFGSCYVYTTWKNHLEGVYIVEAEIDPGYPEDNHFNNAATRAIIVGQLQGYRGVVAGQVSDPRRGVANVPIALSDSDGSPVSQTLTDDTGYYLVEDVPPDEYRIHITTPDGYMADAETRTAVVSDQTPTEVDFYLRSLAPPMADAGGPYAGRTGSQVTLDASGSDDPDGQIVSYDWDCNGDGIYEVTTSSPTVTHSWDSEFSGVIQLKVTDNDGLVSTDEASVEITDCAPREFCCDLDRDSDCDANDYDLFINAYGKSPNDQGYMDKADYDEDHIISLTDFRQWYQCYWDYQGTTKPNTDCR</sequence>